<feature type="region of interest" description="Disordered" evidence="2">
    <location>
        <begin position="1"/>
        <end position="22"/>
    </location>
</feature>
<sequence>MEKQQGITPFRQSGRRGDPDPYPNYAWMREHCPVSLVSGGDGEPATWLVTSYELSRTALGDARLSADVRNSAYGAEEESSAFERNLQGMDPPEHARLRRMVSAAFSPRAVERYRPRIERICRETIAAFAGRGEADLVPDYSLIVPVAVIHDVLGVPEELQQPPEVCMEQFWRASIAQPTDREAVAFLDDYLREVVAHKRRHPGDDVVSDLLVKLDRGELAGEDELRGMLYLIIGAGHATSVPFLGAAVLRLLQHPEQLADLLADPALWQSAAEEVLRYDSPSQAGANRYATEPMTIGGTEIGRGDTVLMSLAAANRDPEQFADPDRFDVRRPARSHLALGHGTHFCLGAHLARAEGEIALRTLFETLPDLRLRTPADQVPWAMGPMLRGPGELPVTFTPLPGAAVRRPTEIRPEGQK</sequence>
<dbReference type="PRINTS" id="PR00359">
    <property type="entry name" value="BP450"/>
</dbReference>
<gene>
    <name evidence="3" type="ORF">OHA16_27430</name>
</gene>
<dbReference type="InterPro" id="IPR001128">
    <property type="entry name" value="Cyt_P450"/>
</dbReference>
<reference evidence="3" key="1">
    <citation type="submission" date="2022-10" db="EMBL/GenBank/DDBJ databases">
        <title>The complete genomes of actinobacterial strains from the NBC collection.</title>
        <authorList>
            <person name="Joergensen T.S."/>
            <person name="Alvarez Arevalo M."/>
            <person name="Sterndorff E.B."/>
            <person name="Faurdal D."/>
            <person name="Vuksanovic O."/>
            <person name="Mourched A.-S."/>
            <person name="Charusanti P."/>
            <person name="Shaw S."/>
            <person name="Blin K."/>
            <person name="Weber T."/>
        </authorList>
    </citation>
    <scope>NUCLEOTIDE SEQUENCE</scope>
    <source>
        <strain evidence="3">NBC_00222</strain>
    </source>
</reference>
<accession>A0ABZ1U8E2</accession>
<evidence type="ECO:0000256" key="1">
    <source>
        <dbReference type="ARBA" id="ARBA00010617"/>
    </source>
</evidence>
<protein>
    <submittedName>
        <fullName evidence="3">Cytochrome P450</fullName>
    </submittedName>
</protein>
<evidence type="ECO:0000256" key="2">
    <source>
        <dbReference type="SAM" id="MobiDB-lite"/>
    </source>
</evidence>
<name>A0ABZ1U8E2_9ACTN</name>
<dbReference type="PANTHER" id="PTHR46696:SF1">
    <property type="entry name" value="CYTOCHROME P450 YJIB-RELATED"/>
    <property type="match status" value="1"/>
</dbReference>
<dbReference type="Pfam" id="PF00067">
    <property type="entry name" value="p450"/>
    <property type="match status" value="1"/>
</dbReference>
<dbReference type="CDD" id="cd11029">
    <property type="entry name" value="CYP107-like"/>
    <property type="match status" value="1"/>
</dbReference>
<dbReference type="PANTHER" id="PTHR46696">
    <property type="entry name" value="P450, PUTATIVE (EUROFUNG)-RELATED"/>
    <property type="match status" value="1"/>
</dbReference>
<dbReference type="Proteomes" id="UP001432222">
    <property type="component" value="Chromosome"/>
</dbReference>
<feature type="compositionally biased region" description="Polar residues" evidence="2">
    <location>
        <begin position="1"/>
        <end position="11"/>
    </location>
</feature>
<dbReference type="SUPFAM" id="SSF48264">
    <property type="entry name" value="Cytochrome P450"/>
    <property type="match status" value="1"/>
</dbReference>
<dbReference type="Gene3D" id="1.10.630.10">
    <property type="entry name" value="Cytochrome P450"/>
    <property type="match status" value="1"/>
</dbReference>
<dbReference type="InterPro" id="IPR036396">
    <property type="entry name" value="Cyt_P450_sf"/>
</dbReference>
<evidence type="ECO:0000313" key="4">
    <source>
        <dbReference type="Proteomes" id="UP001432222"/>
    </source>
</evidence>
<dbReference type="InterPro" id="IPR002397">
    <property type="entry name" value="Cyt_P450_B"/>
</dbReference>
<evidence type="ECO:0000313" key="3">
    <source>
        <dbReference type="EMBL" id="WUQ86356.1"/>
    </source>
</evidence>
<proteinExistence type="inferred from homology"/>
<comment type="similarity">
    <text evidence="1">Belongs to the cytochrome P450 family.</text>
</comment>
<organism evidence="3 4">
    <name type="scientific">Kitasatospora purpeofusca</name>
    <dbReference type="NCBI Taxonomy" id="67352"/>
    <lineage>
        <taxon>Bacteria</taxon>
        <taxon>Bacillati</taxon>
        <taxon>Actinomycetota</taxon>
        <taxon>Actinomycetes</taxon>
        <taxon>Kitasatosporales</taxon>
        <taxon>Streptomycetaceae</taxon>
        <taxon>Kitasatospora</taxon>
    </lineage>
</organism>
<keyword evidence="4" id="KW-1185">Reference proteome</keyword>
<dbReference type="EMBL" id="CP108110">
    <property type="protein sequence ID" value="WUQ86356.1"/>
    <property type="molecule type" value="Genomic_DNA"/>
</dbReference>
<dbReference type="RefSeq" id="WP_328956983.1">
    <property type="nucleotide sequence ID" value="NZ_CP108110.1"/>
</dbReference>